<feature type="active site" description="Charge relay system" evidence="5">
    <location>
        <position position="302"/>
    </location>
</feature>
<reference evidence="8" key="2">
    <citation type="submission" date="2023-05" db="EMBL/GenBank/DDBJ databases">
        <authorList>
            <consortium name="Lawrence Berkeley National Laboratory"/>
            <person name="Steindorff A."/>
            <person name="Hensen N."/>
            <person name="Bonometti L."/>
            <person name="Westerberg I."/>
            <person name="Brannstrom I.O."/>
            <person name="Guillou S."/>
            <person name="Cros-Aarteil S."/>
            <person name="Calhoun S."/>
            <person name="Haridas S."/>
            <person name="Kuo A."/>
            <person name="Mondo S."/>
            <person name="Pangilinan J."/>
            <person name="Riley R."/>
            <person name="Labutti K."/>
            <person name="Andreopoulos B."/>
            <person name="Lipzen A."/>
            <person name="Chen C."/>
            <person name="Yanf M."/>
            <person name="Daum C."/>
            <person name="Ng V."/>
            <person name="Clum A."/>
            <person name="Ohm R."/>
            <person name="Martin F."/>
            <person name="Silar P."/>
            <person name="Natvig D."/>
            <person name="Lalanne C."/>
            <person name="Gautier V."/>
            <person name="Ament-Velasquez S.L."/>
            <person name="Kruys A."/>
            <person name="Hutchinson M.I."/>
            <person name="Powell A.J."/>
            <person name="Barry K."/>
            <person name="Miller A.N."/>
            <person name="Grigoriev I.V."/>
            <person name="Debuchy R."/>
            <person name="Gladieux P."/>
            <person name="Thoren M.H."/>
            <person name="Johannesson H."/>
        </authorList>
    </citation>
    <scope>NUCLEOTIDE SEQUENCE</scope>
    <source>
        <strain evidence="8">CBS 892.96</strain>
    </source>
</reference>
<evidence type="ECO:0000256" key="5">
    <source>
        <dbReference type="PROSITE-ProRule" id="PRU01240"/>
    </source>
</evidence>
<reference evidence="8" key="1">
    <citation type="journal article" date="2023" name="Mol. Phylogenet. Evol.">
        <title>Genome-scale phylogeny and comparative genomics of the fungal order Sordariales.</title>
        <authorList>
            <person name="Hensen N."/>
            <person name="Bonometti L."/>
            <person name="Westerberg I."/>
            <person name="Brannstrom I.O."/>
            <person name="Guillou S."/>
            <person name="Cros-Aarteil S."/>
            <person name="Calhoun S."/>
            <person name="Haridas S."/>
            <person name="Kuo A."/>
            <person name="Mondo S."/>
            <person name="Pangilinan J."/>
            <person name="Riley R."/>
            <person name="LaButti K."/>
            <person name="Andreopoulos B."/>
            <person name="Lipzen A."/>
            <person name="Chen C."/>
            <person name="Yan M."/>
            <person name="Daum C."/>
            <person name="Ng V."/>
            <person name="Clum A."/>
            <person name="Steindorff A."/>
            <person name="Ohm R.A."/>
            <person name="Martin F."/>
            <person name="Silar P."/>
            <person name="Natvig D.O."/>
            <person name="Lalanne C."/>
            <person name="Gautier V."/>
            <person name="Ament-Velasquez S.L."/>
            <person name="Kruys A."/>
            <person name="Hutchinson M.I."/>
            <person name="Powell A.J."/>
            <person name="Barry K."/>
            <person name="Miller A.N."/>
            <person name="Grigoriev I.V."/>
            <person name="Debuchy R."/>
            <person name="Gladieux P."/>
            <person name="Hiltunen Thoren M."/>
            <person name="Johannesson H."/>
        </authorList>
    </citation>
    <scope>NUCLEOTIDE SEQUENCE</scope>
    <source>
        <strain evidence="8">CBS 892.96</strain>
    </source>
</reference>
<dbReference type="PANTHER" id="PTHR43806:SF11">
    <property type="entry name" value="CEREVISIN-RELATED"/>
    <property type="match status" value="1"/>
</dbReference>
<dbReference type="InterPro" id="IPR036852">
    <property type="entry name" value="Peptidase_S8/S53_dom_sf"/>
</dbReference>
<dbReference type="EMBL" id="MU866380">
    <property type="protein sequence ID" value="KAK4172946.1"/>
    <property type="molecule type" value="Genomic_DNA"/>
</dbReference>
<feature type="region of interest" description="Disordered" evidence="6">
    <location>
        <begin position="170"/>
        <end position="212"/>
    </location>
</feature>
<name>A0AAN6W0N8_9PEZI</name>
<keyword evidence="9" id="KW-1185">Reference proteome</keyword>
<evidence type="ECO:0000256" key="3">
    <source>
        <dbReference type="ARBA" id="ARBA00022801"/>
    </source>
</evidence>
<gene>
    <name evidence="8" type="ORF">QBC36DRAFT_336818</name>
</gene>
<keyword evidence="4 5" id="KW-0720">Serine protease</keyword>
<dbReference type="CDD" id="cd00306">
    <property type="entry name" value="Peptidases_S8_S53"/>
    <property type="match status" value="1"/>
</dbReference>
<dbReference type="Proteomes" id="UP001302321">
    <property type="component" value="Unassembled WGS sequence"/>
</dbReference>
<organism evidence="8 9">
    <name type="scientific">Triangularia setosa</name>
    <dbReference type="NCBI Taxonomy" id="2587417"/>
    <lineage>
        <taxon>Eukaryota</taxon>
        <taxon>Fungi</taxon>
        <taxon>Dikarya</taxon>
        <taxon>Ascomycota</taxon>
        <taxon>Pezizomycotina</taxon>
        <taxon>Sordariomycetes</taxon>
        <taxon>Sordariomycetidae</taxon>
        <taxon>Sordariales</taxon>
        <taxon>Podosporaceae</taxon>
        <taxon>Triangularia</taxon>
    </lineage>
</organism>
<dbReference type="Gene3D" id="3.40.50.200">
    <property type="entry name" value="Peptidase S8/S53 domain"/>
    <property type="match status" value="1"/>
</dbReference>
<dbReference type="GO" id="GO:0004252">
    <property type="term" value="F:serine-type endopeptidase activity"/>
    <property type="evidence" value="ECO:0007669"/>
    <property type="project" value="UniProtKB-UniRule"/>
</dbReference>
<evidence type="ECO:0000256" key="4">
    <source>
        <dbReference type="ARBA" id="ARBA00022825"/>
    </source>
</evidence>
<dbReference type="AlphaFoldDB" id="A0AAN6W0N8"/>
<feature type="active site" description="Charge relay system" evidence="5">
    <location>
        <position position="355"/>
    </location>
</feature>
<evidence type="ECO:0000256" key="6">
    <source>
        <dbReference type="SAM" id="MobiDB-lite"/>
    </source>
</evidence>
<protein>
    <submittedName>
        <fullName evidence="8">Peptidase S8/S53 domain-containing protein</fullName>
    </submittedName>
</protein>
<feature type="active site" description="Charge relay system" evidence="5">
    <location>
        <position position="527"/>
    </location>
</feature>
<keyword evidence="2 5" id="KW-0645">Protease</keyword>
<feature type="domain" description="Peptidase S8/S53" evidence="7">
    <location>
        <begin position="296"/>
        <end position="546"/>
    </location>
</feature>
<dbReference type="InterPro" id="IPR050131">
    <property type="entry name" value="Peptidase_S8_subtilisin-like"/>
</dbReference>
<comment type="similarity">
    <text evidence="1 5">Belongs to the peptidase S8 family.</text>
</comment>
<dbReference type="Pfam" id="PF00082">
    <property type="entry name" value="Peptidase_S8"/>
    <property type="match status" value="1"/>
</dbReference>
<evidence type="ECO:0000256" key="2">
    <source>
        <dbReference type="ARBA" id="ARBA00022670"/>
    </source>
</evidence>
<dbReference type="PRINTS" id="PR00723">
    <property type="entry name" value="SUBTILISIN"/>
</dbReference>
<dbReference type="PANTHER" id="PTHR43806">
    <property type="entry name" value="PEPTIDASE S8"/>
    <property type="match status" value="1"/>
</dbReference>
<keyword evidence="3 5" id="KW-0378">Hydrolase</keyword>
<proteinExistence type="inferred from homology"/>
<dbReference type="InterPro" id="IPR015500">
    <property type="entry name" value="Peptidase_S8_subtilisin-rel"/>
</dbReference>
<dbReference type="SUPFAM" id="SSF52743">
    <property type="entry name" value="Subtilisin-like"/>
    <property type="match status" value="1"/>
</dbReference>
<evidence type="ECO:0000313" key="9">
    <source>
        <dbReference type="Proteomes" id="UP001302321"/>
    </source>
</evidence>
<accession>A0AAN6W0N8</accession>
<evidence type="ECO:0000259" key="7">
    <source>
        <dbReference type="Pfam" id="PF00082"/>
    </source>
</evidence>
<feature type="compositionally biased region" description="Polar residues" evidence="6">
    <location>
        <begin position="175"/>
        <end position="195"/>
    </location>
</feature>
<evidence type="ECO:0000313" key="8">
    <source>
        <dbReference type="EMBL" id="KAK4172946.1"/>
    </source>
</evidence>
<sequence>MSYSTAWQRFHQLQDEAEKLFRCRLFDEGMEQWESACAIISHHLDDNESLYRLRKAFSTSLQSHGLEKAATMTDPGLQLELTESEEGNNNFMWESVSSAIRPTSLHEKQTDMEKQRSTSAYVEGWKSLRVANPFTRKKLGPSNRAASIPVQPTLTDNASRSVRRSDTLFIPPQHMSLQPLLSQETKEGTSNQSIARPSIAPFIPKGQRHHDRPKYVVEKGITGQIPRSEADNDMGKNRPPILMNHSATTNAAWFKNLVDRTHGFVYGPNYERWPKPASAHLNPANSRLGLKPFTPVKIAILDSGISFDGKMASYRERVYKRMDFTQPPAPVSPPQPGRPLLPQRLIDECKDENGHGTAVVYQATITCPSAQIYVGKVVARREGDSFSDHVSRASVARAIIHASQPVEEGGWGVDIINMSFGWVDADMASPATKDATDETISGAISYAASKRVLLFASATNSGLNESIDIFFPARDLHVISVDAEDGSGRPAHFASRLVSGSVSDRFCAPGLGVCNPLDPGKLLDGSSFACPVAAGIAGLVLEFAKQEPLHNCKSVWDALKTPKGMKRVFGDMSEQPADFANFKLLRPWKCFDARRVEGRDEQRERAEVVGGIIKALQREYGGNFVANEINLVVKWEAKLPLQAAS</sequence>
<dbReference type="PROSITE" id="PS51892">
    <property type="entry name" value="SUBTILASE"/>
    <property type="match status" value="1"/>
</dbReference>
<comment type="caution">
    <text evidence="8">The sequence shown here is derived from an EMBL/GenBank/DDBJ whole genome shotgun (WGS) entry which is preliminary data.</text>
</comment>
<dbReference type="GO" id="GO:0006508">
    <property type="term" value="P:proteolysis"/>
    <property type="evidence" value="ECO:0007669"/>
    <property type="project" value="UniProtKB-KW"/>
</dbReference>
<dbReference type="InterPro" id="IPR000209">
    <property type="entry name" value="Peptidase_S8/S53_dom"/>
</dbReference>
<evidence type="ECO:0000256" key="1">
    <source>
        <dbReference type="ARBA" id="ARBA00011073"/>
    </source>
</evidence>